<evidence type="ECO:0000313" key="2">
    <source>
        <dbReference type="Proteomes" id="UP000828390"/>
    </source>
</evidence>
<accession>A0A9D4M3K9</accession>
<name>A0A9D4M3K9_DREPO</name>
<dbReference type="AlphaFoldDB" id="A0A9D4M3K9"/>
<evidence type="ECO:0000313" key="1">
    <source>
        <dbReference type="EMBL" id="KAH3869185.1"/>
    </source>
</evidence>
<comment type="caution">
    <text evidence="1">The sequence shown here is derived from an EMBL/GenBank/DDBJ whole genome shotgun (WGS) entry which is preliminary data.</text>
</comment>
<dbReference type="EMBL" id="JAIWYP010000002">
    <property type="protein sequence ID" value="KAH3869185.1"/>
    <property type="molecule type" value="Genomic_DNA"/>
</dbReference>
<sequence length="101" mass="11215">MAFETLVCKPATVFTTNEHNIEVKPYESISFSGSVRGLSHTIQKVVTENRSDDGSLIVSPHVVKLPQHAQSCTSKLPVSHRQSFHSCRKSCGFTSLPRIKF</sequence>
<reference evidence="1" key="1">
    <citation type="journal article" date="2019" name="bioRxiv">
        <title>The Genome of the Zebra Mussel, Dreissena polymorpha: A Resource for Invasive Species Research.</title>
        <authorList>
            <person name="McCartney M.A."/>
            <person name="Auch B."/>
            <person name="Kono T."/>
            <person name="Mallez S."/>
            <person name="Zhang Y."/>
            <person name="Obille A."/>
            <person name="Becker A."/>
            <person name="Abrahante J.E."/>
            <person name="Garbe J."/>
            <person name="Badalamenti J.P."/>
            <person name="Herman A."/>
            <person name="Mangelson H."/>
            <person name="Liachko I."/>
            <person name="Sullivan S."/>
            <person name="Sone E.D."/>
            <person name="Koren S."/>
            <person name="Silverstein K.A.T."/>
            <person name="Beckman K.B."/>
            <person name="Gohl D.M."/>
        </authorList>
    </citation>
    <scope>NUCLEOTIDE SEQUENCE</scope>
    <source>
        <strain evidence="1">Duluth1</strain>
        <tissue evidence="1">Whole animal</tissue>
    </source>
</reference>
<reference evidence="1" key="2">
    <citation type="submission" date="2020-11" db="EMBL/GenBank/DDBJ databases">
        <authorList>
            <person name="McCartney M.A."/>
            <person name="Auch B."/>
            <person name="Kono T."/>
            <person name="Mallez S."/>
            <person name="Becker A."/>
            <person name="Gohl D.M."/>
            <person name="Silverstein K.A.T."/>
            <person name="Koren S."/>
            <person name="Bechman K.B."/>
            <person name="Herman A."/>
            <person name="Abrahante J.E."/>
            <person name="Garbe J."/>
        </authorList>
    </citation>
    <scope>NUCLEOTIDE SEQUENCE</scope>
    <source>
        <strain evidence="1">Duluth1</strain>
        <tissue evidence="1">Whole animal</tissue>
    </source>
</reference>
<protein>
    <submittedName>
        <fullName evidence="1">Uncharacterized protein</fullName>
    </submittedName>
</protein>
<keyword evidence="2" id="KW-1185">Reference proteome</keyword>
<gene>
    <name evidence="1" type="ORF">DPMN_032346</name>
</gene>
<organism evidence="1 2">
    <name type="scientific">Dreissena polymorpha</name>
    <name type="common">Zebra mussel</name>
    <name type="synonym">Mytilus polymorpha</name>
    <dbReference type="NCBI Taxonomy" id="45954"/>
    <lineage>
        <taxon>Eukaryota</taxon>
        <taxon>Metazoa</taxon>
        <taxon>Spiralia</taxon>
        <taxon>Lophotrochozoa</taxon>
        <taxon>Mollusca</taxon>
        <taxon>Bivalvia</taxon>
        <taxon>Autobranchia</taxon>
        <taxon>Heteroconchia</taxon>
        <taxon>Euheterodonta</taxon>
        <taxon>Imparidentia</taxon>
        <taxon>Neoheterodontei</taxon>
        <taxon>Myida</taxon>
        <taxon>Dreissenoidea</taxon>
        <taxon>Dreissenidae</taxon>
        <taxon>Dreissena</taxon>
    </lineage>
</organism>
<proteinExistence type="predicted"/>
<dbReference type="Proteomes" id="UP000828390">
    <property type="component" value="Unassembled WGS sequence"/>
</dbReference>